<keyword evidence="3" id="KW-0413">Isomerase</keyword>
<dbReference type="SUPFAM" id="SSF51182">
    <property type="entry name" value="RmlC-like cupins"/>
    <property type="match status" value="1"/>
</dbReference>
<dbReference type="InterPro" id="IPR013096">
    <property type="entry name" value="Cupin_2"/>
</dbReference>
<dbReference type="GO" id="GO:0016853">
    <property type="term" value="F:isomerase activity"/>
    <property type="evidence" value="ECO:0007669"/>
    <property type="project" value="UniProtKB-KW"/>
</dbReference>
<evidence type="ECO:0000313" key="4">
    <source>
        <dbReference type="Proteomes" id="UP000183208"/>
    </source>
</evidence>
<feature type="domain" description="Cupin type-2" evidence="2">
    <location>
        <begin position="71"/>
        <end position="141"/>
    </location>
</feature>
<evidence type="ECO:0000313" key="3">
    <source>
        <dbReference type="EMBL" id="SED73032.1"/>
    </source>
</evidence>
<dbReference type="Pfam" id="PF07883">
    <property type="entry name" value="Cupin_2"/>
    <property type="match status" value="2"/>
</dbReference>
<evidence type="ECO:0000259" key="2">
    <source>
        <dbReference type="Pfam" id="PF07883"/>
    </source>
</evidence>
<dbReference type="InterPro" id="IPR051610">
    <property type="entry name" value="GPI/OXD"/>
</dbReference>
<dbReference type="Gene3D" id="2.60.120.10">
    <property type="entry name" value="Jelly Rolls"/>
    <property type="match status" value="2"/>
</dbReference>
<name>A0A1M7CP69_9BRAD</name>
<dbReference type="InterPro" id="IPR011051">
    <property type="entry name" value="RmlC_Cupin_sf"/>
</dbReference>
<reference evidence="3 4" key="1">
    <citation type="submission" date="2016-10" db="EMBL/GenBank/DDBJ databases">
        <authorList>
            <person name="de Groot N.N."/>
        </authorList>
    </citation>
    <scope>NUCLEOTIDE SEQUENCE [LARGE SCALE GENOMIC DNA]</scope>
    <source>
        <strain evidence="3 4">GAS522</strain>
    </source>
</reference>
<proteinExistence type="predicted"/>
<dbReference type="InterPro" id="IPR014710">
    <property type="entry name" value="RmlC-like_jellyroll"/>
</dbReference>
<dbReference type="OrthoDB" id="6058at2"/>
<dbReference type="RefSeq" id="WP_074824672.1">
    <property type="nucleotide sequence ID" value="NZ_FNTI01000001.1"/>
</dbReference>
<dbReference type="PANTHER" id="PTHR35848:SF6">
    <property type="entry name" value="CUPIN TYPE-2 DOMAIN-CONTAINING PROTEIN"/>
    <property type="match status" value="1"/>
</dbReference>
<dbReference type="EMBL" id="FNTI01000001">
    <property type="protein sequence ID" value="SED73032.1"/>
    <property type="molecule type" value="Genomic_DNA"/>
</dbReference>
<evidence type="ECO:0000256" key="1">
    <source>
        <dbReference type="ARBA" id="ARBA00022723"/>
    </source>
</evidence>
<accession>A0A1M7CP69</accession>
<gene>
    <name evidence="3" type="ORF">SAMN05444171_4967</name>
</gene>
<protein>
    <submittedName>
        <fullName evidence="3">Mannose-6-phosphate isomerase, cupin superfamily</fullName>
    </submittedName>
</protein>
<dbReference type="AlphaFoldDB" id="A0A1M7CP69"/>
<dbReference type="GO" id="GO:0046872">
    <property type="term" value="F:metal ion binding"/>
    <property type="evidence" value="ECO:0007669"/>
    <property type="project" value="UniProtKB-KW"/>
</dbReference>
<organism evidence="3 4">
    <name type="scientific">Bradyrhizobium lablabi</name>
    <dbReference type="NCBI Taxonomy" id="722472"/>
    <lineage>
        <taxon>Bacteria</taxon>
        <taxon>Pseudomonadati</taxon>
        <taxon>Pseudomonadota</taxon>
        <taxon>Alphaproteobacteria</taxon>
        <taxon>Hyphomicrobiales</taxon>
        <taxon>Nitrobacteraceae</taxon>
        <taxon>Bradyrhizobium</taxon>
    </lineage>
</organism>
<sequence>MKPIIEKLDFAPRMTASIARYADRNFDWNAFPGNERYVGLERAAARFVGNSLSSKIDDPHALKPEHFTVVLVHQPPTKYAPLHSHDMEESYLVFGGVSTVGWERDGELVEVRLGLKDMISVPVNVPHGLRNDGVEPVQFSVVAESGRADKTRYHAHPRDTDPALAARLGVQLEKIMPFNPLDSHPLQQLMAQNVVRYTDQIPSWDPAGFARKIYVGEGAVVPWSNRKELIFVPCGKGVKGYVRDVEDVYFVTEGVLTVGWEENGRVHEARLGRKDVILNPAGQPHYFRNEGTERCEFFMLVGSKEPERVKFQAR</sequence>
<dbReference type="Proteomes" id="UP000183208">
    <property type="component" value="Unassembled WGS sequence"/>
</dbReference>
<keyword evidence="1" id="KW-0479">Metal-binding</keyword>
<feature type="domain" description="Cupin type-2" evidence="2">
    <location>
        <begin position="245"/>
        <end position="300"/>
    </location>
</feature>
<dbReference type="PANTHER" id="PTHR35848">
    <property type="entry name" value="OXALATE-BINDING PROTEIN"/>
    <property type="match status" value="1"/>
</dbReference>